<keyword evidence="3" id="KW-1185">Reference proteome</keyword>
<evidence type="ECO:0000313" key="2">
    <source>
        <dbReference type="EMBL" id="GGD07823.1"/>
    </source>
</evidence>
<evidence type="ECO:0000313" key="3">
    <source>
        <dbReference type="Proteomes" id="UP000613582"/>
    </source>
</evidence>
<proteinExistence type="predicted"/>
<comment type="caution">
    <text evidence="2">The sequence shown here is derived from an EMBL/GenBank/DDBJ whole genome shotgun (WGS) entry which is preliminary data.</text>
</comment>
<organism evidence="2 3">
    <name type="scientific">Aquisalinus flavus</name>
    <dbReference type="NCBI Taxonomy" id="1526572"/>
    <lineage>
        <taxon>Bacteria</taxon>
        <taxon>Pseudomonadati</taxon>
        <taxon>Pseudomonadota</taxon>
        <taxon>Alphaproteobacteria</taxon>
        <taxon>Parvularculales</taxon>
        <taxon>Parvularculaceae</taxon>
        <taxon>Aquisalinus</taxon>
    </lineage>
</organism>
<dbReference type="AlphaFoldDB" id="A0A8J2V604"/>
<evidence type="ECO:0000256" key="1">
    <source>
        <dbReference type="SAM" id="MobiDB-lite"/>
    </source>
</evidence>
<sequence length="80" mass="9060">MSEIDFEELSPSVHGNDKTDRLLQPKAEDFLYLFEEEDTTREQALEYLTALMNTLQPFVDMGFGINAIPERACTGASKDD</sequence>
<accession>A0A8J2V604</accession>
<dbReference type="Proteomes" id="UP000613582">
    <property type="component" value="Unassembled WGS sequence"/>
</dbReference>
<name>A0A8J2V604_9PROT</name>
<feature type="region of interest" description="Disordered" evidence="1">
    <location>
        <begin position="1"/>
        <end position="20"/>
    </location>
</feature>
<protein>
    <submittedName>
        <fullName evidence="2">Uncharacterized protein</fullName>
    </submittedName>
</protein>
<gene>
    <name evidence="2" type="ORF">GCM10011342_15880</name>
</gene>
<reference evidence="2" key="2">
    <citation type="submission" date="2020-09" db="EMBL/GenBank/DDBJ databases">
        <authorList>
            <person name="Sun Q."/>
            <person name="Zhou Y."/>
        </authorList>
    </citation>
    <scope>NUCLEOTIDE SEQUENCE</scope>
    <source>
        <strain evidence="2">CGMCC 1.12921</strain>
    </source>
</reference>
<reference evidence="2" key="1">
    <citation type="journal article" date="2014" name="Int. J. Syst. Evol. Microbiol.">
        <title>Complete genome sequence of Corynebacterium casei LMG S-19264T (=DSM 44701T), isolated from a smear-ripened cheese.</title>
        <authorList>
            <consortium name="US DOE Joint Genome Institute (JGI-PGF)"/>
            <person name="Walter F."/>
            <person name="Albersmeier A."/>
            <person name="Kalinowski J."/>
            <person name="Ruckert C."/>
        </authorList>
    </citation>
    <scope>NUCLEOTIDE SEQUENCE</scope>
    <source>
        <strain evidence="2">CGMCC 1.12921</strain>
    </source>
</reference>
<dbReference type="EMBL" id="BMGH01000001">
    <property type="protein sequence ID" value="GGD07823.1"/>
    <property type="molecule type" value="Genomic_DNA"/>
</dbReference>
<dbReference type="RefSeq" id="WP_188158934.1">
    <property type="nucleotide sequence ID" value="NZ_BMGH01000001.1"/>
</dbReference>